<keyword evidence="1" id="KW-0479">Metal-binding</keyword>
<dbReference type="InterPro" id="IPR013083">
    <property type="entry name" value="Znf_RING/FYVE/PHD"/>
</dbReference>
<evidence type="ECO:0000313" key="6">
    <source>
        <dbReference type="EMBL" id="GMI40025.1"/>
    </source>
</evidence>
<dbReference type="PROSITE" id="PS50089">
    <property type="entry name" value="ZF_RING_2"/>
    <property type="match status" value="1"/>
</dbReference>
<dbReference type="Proteomes" id="UP001165060">
    <property type="component" value="Unassembled WGS sequence"/>
</dbReference>
<dbReference type="Pfam" id="PF13639">
    <property type="entry name" value="zf-RING_2"/>
    <property type="match status" value="1"/>
</dbReference>
<evidence type="ECO:0000313" key="7">
    <source>
        <dbReference type="Proteomes" id="UP001165060"/>
    </source>
</evidence>
<reference evidence="6 7" key="1">
    <citation type="journal article" date="2023" name="Commun. Biol.">
        <title>Genome analysis of Parmales, the sister group of diatoms, reveals the evolutionary specialization of diatoms from phago-mixotrophs to photoautotrophs.</title>
        <authorList>
            <person name="Ban H."/>
            <person name="Sato S."/>
            <person name="Yoshikawa S."/>
            <person name="Yamada K."/>
            <person name="Nakamura Y."/>
            <person name="Ichinomiya M."/>
            <person name="Sato N."/>
            <person name="Blanc-Mathieu R."/>
            <person name="Endo H."/>
            <person name="Kuwata A."/>
            <person name="Ogata H."/>
        </authorList>
    </citation>
    <scope>NUCLEOTIDE SEQUENCE [LARGE SCALE GENOMIC DNA]</scope>
</reference>
<accession>A0ABQ6N5D0</accession>
<dbReference type="InterPro" id="IPR011016">
    <property type="entry name" value="Znf_RING-CH"/>
</dbReference>
<evidence type="ECO:0000256" key="3">
    <source>
        <dbReference type="ARBA" id="ARBA00022833"/>
    </source>
</evidence>
<keyword evidence="7" id="KW-1185">Reference proteome</keyword>
<dbReference type="SMART" id="SM00744">
    <property type="entry name" value="RINGv"/>
    <property type="match status" value="1"/>
</dbReference>
<dbReference type="Gene3D" id="3.30.40.10">
    <property type="entry name" value="Zinc/RING finger domain, C3HC4 (zinc finger)"/>
    <property type="match status" value="1"/>
</dbReference>
<gene>
    <name evidence="6" type="ORF">TeGR_g4811</name>
</gene>
<dbReference type="EMBL" id="BRYB01002121">
    <property type="protein sequence ID" value="GMI40025.1"/>
    <property type="molecule type" value="Genomic_DNA"/>
</dbReference>
<evidence type="ECO:0000256" key="1">
    <source>
        <dbReference type="ARBA" id="ARBA00022723"/>
    </source>
</evidence>
<name>A0ABQ6N5D0_9STRA</name>
<comment type="caution">
    <text evidence="6">The sequence shown here is derived from an EMBL/GenBank/DDBJ whole genome shotgun (WGS) entry which is preliminary data.</text>
</comment>
<dbReference type="InterPro" id="IPR001841">
    <property type="entry name" value="Znf_RING"/>
</dbReference>
<dbReference type="PANTHER" id="PTHR45931:SF3">
    <property type="entry name" value="RING ZINC FINGER-CONTAINING PROTEIN"/>
    <property type="match status" value="1"/>
</dbReference>
<organism evidence="6 7">
    <name type="scientific">Tetraparma gracilis</name>
    <dbReference type="NCBI Taxonomy" id="2962635"/>
    <lineage>
        <taxon>Eukaryota</taxon>
        <taxon>Sar</taxon>
        <taxon>Stramenopiles</taxon>
        <taxon>Ochrophyta</taxon>
        <taxon>Bolidophyceae</taxon>
        <taxon>Parmales</taxon>
        <taxon>Triparmaceae</taxon>
        <taxon>Tetraparma</taxon>
    </lineage>
</organism>
<feature type="non-terminal residue" evidence="6">
    <location>
        <position position="1"/>
    </location>
</feature>
<dbReference type="SUPFAM" id="SSF57850">
    <property type="entry name" value="RING/U-box"/>
    <property type="match status" value="1"/>
</dbReference>
<keyword evidence="2 4" id="KW-0863">Zinc-finger</keyword>
<proteinExistence type="predicted"/>
<evidence type="ECO:0000256" key="2">
    <source>
        <dbReference type="ARBA" id="ARBA00022771"/>
    </source>
</evidence>
<evidence type="ECO:0000259" key="5">
    <source>
        <dbReference type="PROSITE" id="PS50089"/>
    </source>
</evidence>
<sequence length="136" mass="14024">YVAQQRQAAALLRSHLATPASDPAAARLLASVLRGADFSPDDYSALSALGAVAPPATSSRRPLSESFLASLPRATSLSLPACAICLEPVAPPQPALELPCGHGFHGACAERWLREEGVCPVCRAKVDPGEGDDPGV</sequence>
<evidence type="ECO:0000256" key="4">
    <source>
        <dbReference type="PROSITE-ProRule" id="PRU00175"/>
    </source>
</evidence>
<dbReference type="InterPro" id="IPR051834">
    <property type="entry name" value="RING_finger_E3_ligase"/>
</dbReference>
<keyword evidence="3" id="KW-0862">Zinc</keyword>
<feature type="domain" description="RING-type" evidence="5">
    <location>
        <begin position="82"/>
        <end position="123"/>
    </location>
</feature>
<protein>
    <recommendedName>
        <fullName evidence="5">RING-type domain-containing protein</fullName>
    </recommendedName>
</protein>
<dbReference type="SMART" id="SM00184">
    <property type="entry name" value="RING"/>
    <property type="match status" value="1"/>
</dbReference>
<dbReference type="PANTHER" id="PTHR45931">
    <property type="entry name" value="SI:CH211-59O9.10"/>
    <property type="match status" value="1"/>
</dbReference>